<evidence type="ECO:0000313" key="2">
    <source>
        <dbReference type="EMBL" id="OEY97835.1"/>
    </source>
</evidence>
<dbReference type="GO" id="GO:0003824">
    <property type="term" value="F:catalytic activity"/>
    <property type="evidence" value="ECO:0007669"/>
    <property type="project" value="InterPro"/>
</dbReference>
<dbReference type="InterPro" id="IPR036928">
    <property type="entry name" value="AS_sf"/>
</dbReference>
<dbReference type="PROSITE" id="PS00571">
    <property type="entry name" value="AMIDASES"/>
    <property type="match status" value="1"/>
</dbReference>
<dbReference type="OrthoDB" id="9811471at2"/>
<proteinExistence type="predicted"/>
<evidence type="ECO:0000313" key="3">
    <source>
        <dbReference type="Proteomes" id="UP000185895"/>
    </source>
</evidence>
<dbReference type="PANTHER" id="PTHR11895:SF170">
    <property type="entry name" value="AMIDASE"/>
    <property type="match status" value="1"/>
</dbReference>
<evidence type="ECO:0000259" key="1">
    <source>
        <dbReference type="Pfam" id="PF01425"/>
    </source>
</evidence>
<comment type="caution">
    <text evidence="2">The sequence shown here is derived from an EMBL/GenBank/DDBJ whole genome shotgun (WGS) entry which is preliminary data.</text>
</comment>
<dbReference type="Gene3D" id="1.10.20.60">
    <property type="entry name" value="Glu-tRNAGln amidotransferase C subunit, N-terminal domain"/>
    <property type="match status" value="1"/>
</dbReference>
<dbReference type="PANTHER" id="PTHR11895">
    <property type="entry name" value="TRANSAMIDASE"/>
    <property type="match status" value="1"/>
</dbReference>
<dbReference type="Pfam" id="PF01425">
    <property type="entry name" value="Amidase"/>
    <property type="match status" value="1"/>
</dbReference>
<dbReference type="InterPro" id="IPR020556">
    <property type="entry name" value="Amidase_CS"/>
</dbReference>
<gene>
    <name evidence="2" type="ORF">BJI46_08020</name>
</gene>
<dbReference type="InterPro" id="IPR000120">
    <property type="entry name" value="Amidase"/>
</dbReference>
<keyword evidence="3" id="KW-1185">Reference proteome</keyword>
<dbReference type="SUPFAM" id="SSF75304">
    <property type="entry name" value="Amidase signature (AS) enzymes"/>
    <property type="match status" value="1"/>
</dbReference>
<dbReference type="Proteomes" id="UP000185895">
    <property type="component" value="Unassembled WGS sequence"/>
</dbReference>
<dbReference type="STRING" id="1262585.BJI46_08020"/>
<dbReference type="EMBL" id="MKKK01000003">
    <property type="protein sequence ID" value="OEY97835.1"/>
    <property type="molecule type" value="Genomic_DNA"/>
</dbReference>
<dbReference type="Gene3D" id="3.90.1300.10">
    <property type="entry name" value="Amidase signature (AS) domain"/>
    <property type="match status" value="1"/>
</dbReference>
<feature type="domain" description="Amidase" evidence="1">
    <location>
        <begin position="72"/>
        <end position="487"/>
    </location>
</feature>
<name>A0A1E7RFA2_9GAMM</name>
<dbReference type="AlphaFoldDB" id="A0A1E7RFA2"/>
<accession>A0A1E7RFA2</accession>
<dbReference type="InterPro" id="IPR023631">
    <property type="entry name" value="Amidase_dom"/>
</dbReference>
<organism evidence="2 3">
    <name type="scientific">Acinetobacter qingfengensis</name>
    <dbReference type="NCBI Taxonomy" id="1262585"/>
    <lineage>
        <taxon>Bacteria</taxon>
        <taxon>Pseudomonadati</taxon>
        <taxon>Pseudomonadota</taxon>
        <taxon>Gammaproteobacteria</taxon>
        <taxon>Moraxellales</taxon>
        <taxon>Moraxellaceae</taxon>
        <taxon>Acinetobacter</taxon>
    </lineage>
</organism>
<dbReference type="NCBIfam" id="NF005565">
    <property type="entry name" value="PRK07235.1"/>
    <property type="match status" value="1"/>
</dbReference>
<sequence>MTIKRPTTTQLLDIASRLHIQLTDAQAEEYLAMMQANFDAYDQIDALPDEIPEVKYSRDAGYRPNVEENPLNAWYYKSKVTGASTGRLSGLSVVLKDNVALAGVPMMNGSSTLEGFIPAYDATIVTRMLDEGVTVLGKATCEHFCLSGGSHTSDPAPVHNPHRHGYSAGGSSSGSAVLVANGEVDLAIACDQGGSIRIPSSFCGVYGLKPTHGLVPYTGIMPIENTIDHAGPISRNVRDNALLLGVLAGHDGLDPRQYTVKTDDYLSYLNRGVKGLKIGIVKEGFQLTNMDDRVAEKVRSAAKKIEELGAIVEEISLPEHYLAGALWTPIGCEGLTAQMMHGNGMGFNWKGQYDIGLLDKHKDWRQQTDKLSPTLKVCMFVGQYGIEQYAGKYYAKAQNIARRARAAYDQKLAEYDLLLMPTVPIVAQPLPDQNSSLTEYISKAFEMIGNTAAQDITGHPAMSVPCGVVDGLPVGMMLIGRYFAEGTIYQAAAAFESAVDWHDC</sequence>
<reference evidence="2 3" key="1">
    <citation type="submission" date="2016-09" db="EMBL/GenBank/DDBJ databases">
        <authorList>
            <person name="Capua I."/>
            <person name="De Benedictis P."/>
            <person name="Joannis T."/>
            <person name="Lombin L.H."/>
            <person name="Cattoli G."/>
        </authorList>
    </citation>
    <scope>NUCLEOTIDE SEQUENCE [LARGE SCALE GENOMIC DNA]</scope>
    <source>
        <strain evidence="2 3">ANC 4671</strain>
    </source>
</reference>
<protein>
    <submittedName>
        <fullName evidence="2">Amidase</fullName>
    </submittedName>
</protein>
<dbReference type="RefSeq" id="WP_070068754.1">
    <property type="nucleotide sequence ID" value="NZ_MKKK01000003.1"/>
</dbReference>